<dbReference type="Pfam" id="PF01075">
    <property type="entry name" value="Glyco_transf_9"/>
    <property type="match status" value="1"/>
</dbReference>
<reference evidence="3 4" key="1">
    <citation type="submission" date="2017-06" db="EMBL/GenBank/DDBJ databases">
        <authorList>
            <person name="Kim H.J."/>
            <person name="Triplett B.A."/>
        </authorList>
    </citation>
    <scope>NUCLEOTIDE SEQUENCE [LARGE SCALE GENOMIC DNA]</scope>
    <source>
        <strain evidence="3 4">DSM 13116</strain>
    </source>
</reference>
<accession>A0A239CUZ2</accession>
<proteinExistence type="predicted"/>
<name>A0A239CUZ2_9BACT</name>
<dbReference type="SUPFAM" id="SSF53756">
    <property type="entry name" value="UDP-Glycosyltransferase/glycogen phosphorylase"/>
    <property type="match status" value="1"/>
</dbReference>
<keyword evidence="4" id="KW-1185">Reference proteome</keyword>
<evidence type="ECO:0000256" key="1">
    <source>
        <dbReference type="ARBA" id="ARBA00022676"/>
    </source>
</evidence>
<organism evidence="3 4">
    <name type="scientific">Humidesulfovibrio mexicanus</name>
    <dbReference type="NCBI Taxonomy" id="147047"/>
    <lineage>
        <taxon>Bacteria</taxon>
        <taxon>Pseudomonadati</taxon>
        <taxon>Thermodesulfobacteriota</taxon>
        <taxon>Desulfovibrionia</taxon>
        <taxon>Desulfovibrionales</taxon>
        <taxon>Desulfovibrionaceae</taxon>
        <taxon>Humidesulfovibrio</taxon>
    </lineage>
</organism>
<gene>
    <name evidence="3" type="ORF">SAMN04488503_3293</name>
</gene>
<dbReference type="PANTHER" id="PTHR30160">
    <property type="entry name" value="TETRAACYLDISACCHARIDE 4'-KINASE-RELATED"/>
    <property type="match status" value="1"/>
</dbReference>
<dbReference type="GO" id="GO:0005829">
    <property type="term" value="C:cytosol"/>
    <property type="evidence" value="ECO:0007669"/>
    <property type="project" value="TreeGrafter"/>
</dbReference>
<dbReference type="GO" id="GO:0009244">
    <property type="term" value="P:lipopolysaccharide core region biosynthetic process"/>
    <property type="evidence" value="ECO:0007669"/>
    <property type="project" value="TreeGrafter"/>
</dbReference>
<keyword evidence="2 3" id="KW-0808">Transferase</keyword>
<dbReference type="Proteomes" id="UP000198324">
    <property type="component" value="Unassembled WGS sequence"/>
</dbReference>
<dbReference type="InterPro" id="IPR002201">
    <property type="entry name" value="Glyco_trans_9"/>
</dbReference>
<dbReference type="OrthoDB" id="9760688at2"/>
<sequence length="353" mass="38309">MSDLSTREFRKIGLWQTAFLGDAVLTLPFVQVLKGRYPEAEIHFFVRAGLEGLFSAQKELASARPFAKRGSQRGLLAARALGNELSLEGFDLWISPHASLRSAYMARSVGAPVRIGYGSPWFNWLAYTHLVDRRFDSLEEIERIFQLGGPLGIFATAETPAPLPRLDIAPEGKARADEIFSGLPHGPILGIHPGSTWPTKCWPKEHFAEVARRALAAGAVVLLFAGPGEETLAADIEREAGPAPGHLVNLANMLTLPALAACLGRLDACLTNDSGPMHLAWAQGVPLAACFGPTVRSLGFFPRGPNSRVLETDLDCRPCGLHGHKACPLGHHHCMKDIRPERVWDVLKGMLGV</sequence>
<dbReference type="AlphaFoldDB" id="A0A239CUZ2"/>
<dbReference type="PANTHER" id="PTHR30160:SF1">
    <property type="entry name" value="LIPOPOLYSACCHARIDE 1,2-N-ACETYLGLUCOSAMINETRANSFERASE-RELATED"/>
    <property type="match status" value="1"/>
</dbReference>
<keyword evidence="1" id="KW-0328">Glycosyltransferase</keyword>
<dbReference type="CDD" id="cd03789">
    <property type="entry name" value="GT9_LPS_heptosyltransferase"/>
    <property type="match status" value="1"/>
</dbReference>
<evidence type="ECO:0000313" key="3">
    <source>
        <dbReference type="EMBL" id="SNS23759.1"/>
    </source>
</evidence>
<dbReference type="RefSeq" id="WP_089275474.1">
    <property type="nucleotide sequence ID" value="NZ_FZOC01000009.1"/>
</dbReference>
<dbReference type="EMBL" id="FZOC01000009">
    <property type="protein sequence ID" value="SNS23759.1"/>
    <property type="molecule type" value="Genomic_DNA"/>
</dbReference>
<protein>
    <submittedName>
        <fullName evidence="3">Heptosyltransferase-2</fullName>
    </submittedName>
</protein>
<evidence type="ECO:0000313" key="4">
    <source>
        <dbReference type="Proteomes" id="UP000198324"/>
    </source>
</evidence>
<dbReference type="Gene3D" id="3.40.50.2000">
    <property type="entry name" value="Glycogen Phosphorylase B"/>
    <property type="match status" value="2"/>
</dbReference>
<dbReference type="GO" id="GO:0008713">
    <property type="term" value="F:ADP-heptose-lipopolysaccharide heptosyltransferase activity"/>
    <property type="evidence" value="ECO:0007669"/>
    <property type="project" value="TreeGrafter"/>
</dbReference>
<dbReference type="InterPro" id="IPR051199">
    <property type="entry name" value="LPS_LOS_Heptosyltrfase"/>
</dbReference>
<evidence type="ECO:0000256" key="2">
    <source>
        <dbReference type="ARBA" id="ARBA00022679"/>
    </source>
</evidence>